<feature type="domain" description="Mechanosensitive ion channel MscS" evidence="8">
    <location>
        <begin position="146"/>
        <end position="210"/>
    </location>
</feature>
<dbReference type="PANTHER" id="PTHR30460:SF0">
    <property type="entry name" value="MODERATE CONDUCTANCE MECHANOSENSITIVE CHANNEL YBIO"/>
    <property type="match status" value="1"/>
</dbReference>
<evidence type="ECO:0000313" key="11">
    <source>
        <dbReference type="Proteomes" id="UP001238805"/>
    </source>
</evidence>
<evidence type="ECO:0000259" key="8">
    <source>
        <dbReference type="Pfam" id="PF00924"/>
    </source>
</evidence>
<dbReference type="Pfam" id="PF00924">
    <property type="entry name" value="MS_channel_2nd"/>
    <property type="match status" value="1"/>
</dbReference>
<feature type="transmembrane region" description="Helical" evidence="7">
    <location>
        <begin position="125"/>
        <end position="147"/>
    </location>
</feature>
<reference evidence="10 11" key="1">
    <citation type="submission" date="2023-05" db="EMBL/GenBank/DDBJ databases">
        <title>Corynebacterium suedekumii sp. nov. and Corynebacterium breve sp. nov. isolated from raw cow's milk.</title>
        <authorList>
            <person name="Baer M.K."/>
            <person name="Mehl L."/>
            <person name="Hellmuth R."/>
            <person name="Marke G."/>
            <person name="Lipski A."/>
        </authorList>
    </citation>
    <scope>NUCLEOTIDE SEQUENCE [LARGE SCALE GENOMIC DNA]</scope>
    <source>
        <strain evidence="10 11">LM112</strain>
    </source>
</reference>
<dbReference type="Pfam" id="PF21088">
    <property type="entry name" value="MS_channel_1st"/>
    <property type="match status" value="1"/>
</dbReference>
<evidence type="ECO:0000256" key="2">
    <source>
        <dbReference type="ARBA" id="ARBA00008017"/>
    </source>
</evidence>
<dbReference type="InterPro" id="IPR049142">
    <property type="entry name" value="MS_channel_1st"/>
</dbReference>
<name>A0ABY8VN64_9CORY</name>
<feature type="transmembrane region" description="Helical" evidence="7">
    <location>
        <begin position="25"/>
        <end position="42"/>
    </location>
</feature>
<organism evidence="10 11">
    <name type="scientific">Corynebacterium suedekumii</name>
    <dbReference type="NCBI Taxonomy" id="3049801"/>
    <lineage>
        <taxon>Bacteria</taxon>
        <taxon>Bacillati</taxon>
        <taxon>Actinomycetota</taxon>
        <taxon>Actinomycetes</taxon>
        <taxon>Mycobacteriales</taxon>
        <taxon>Corynebacteriaceae</taxon>
        <taxon>Corynebacterium</taxon>
    </lineage>
</organism>
<keyword evidence="4 7" id="KW-0812">Transmembrane</keyword>
<dbReference type="Gene3D" id="2.30.30.60">
    <property type="match status" value="1"/>
</dbReference>
<accession>A0ABY8VN64</accession>
<dbReference type="InterPro" id="IPR011066">
    <property type="entry name" value="MscS_channel_C_sf"/>
</dbReference>
<evidence type="ECO:0000256" key="1">
    <source>
        <dbReference type="ARBA" id="ARBA00004651"/>
    </source>
</evidence>
<sequence>MATTTQTVSTWWESPAVQTWLVERPVEIILTLVVAVVAHWLLRRVIDKLARRNLAARLPNLASAFGRGSNQEEEVTAQMAAIRRSQESRRKARIRTLADVGKSAAAILVWTWAGLAIISSLGVNIAPIIASAGVAGVALGFGAQSLVKDFLSGIFMLLEDQYGVGDTIDVGDEISGTVEEVTLRVTTLRDIDGTLWYVRNGEILRVGNFSDEYSIARIQVPVGLSNNAEQAAEVMLASAQRTVQDADIADVILDEPEFNGITDFAPDHLSMRLSVKTLPGQQWTVQRRLLGRALADMQAAGITTPYPHGIGVRPPGETG</sequence>
<evidence type="ECO:0000256" key="6">
    <source>
        <dbReference type="ARBA" id="ARBA00023136"/>
    </source>
</evidence>
<gene>
    <name evidence="10" type="ORF">QP029_00710</name>
</gene>
<dbReference type="InterPro" id="IPR023408">
    <property type="entry name" value="MscS_beta-dom_sf"/>
</dbReference>
<dbReference type="SUPFAM" id="SSF82689">
    <property type="entry name" value="Mechanosensitive channel protein MscS (YggB), C-terminal domain"/>
    <property type="match status" value="1"/>
</dbReference>
<evidence type="ECO:0000256" key="4">
    <source>
        <dbReference type="ARBA" id="ARBA00022692"/>
    </source>
</evidence>
<comment type="similarity">
    <text evidence="2">Belongs to the MscS (TC 1.A.23) family.</text>
</comment>
<dbReference type="InterPro" id="IPR010920">
    <property type="entry name" value="LSM_dom_sf"/>
</dbReference>
<evidence type="ECO:0000256" key="7">
    <source>
        <dbReference type="SAM" id="Phobius"/>
    </source>
</evidence>
<evidence type="ECO:0000256" key="3">
    <source>
        <dbReference type="ARBA" id="ARBA00022475"/>
    </source>
</evidence>
<dbReference type="RefSeq" id="WP_284875021.1">
    <property type="nucleotide sequence ID" value="NZ_CP126970.1"/>
</dbReference>
<dbReference type="Gene3D" id="1.10.287.1260">
    <property type="match status" value="1"/>
</dbReference>
<feature type="transmembrane region" description="Helical" evidence="7">
    <location>
        <begin position="100"/>
        <end position="119"/>
    </location>
</feature>
<dbReference type="Proteomes" id="UP001238805">
    <property type="component" value="Chromosome"/>
</dbReference>
<evidence type="ECO:0000256" key="5">
    <source>
        <dbReference type="ARBA" id="ARBA00022989"/>
    </source>
</evidence>
<protein>
    <submittedName>
        <fullName evidence="10">Mechanosensitive ion channel family protein</fullName>
    </submittedName>
</protein>
<dbReference type="Gene3D" id="3.30.70.100">
    <property type="match status" value="1"/>
</dbReference>
<feature type="domain" description="Mechanosensitive ion channel transmembrane helices 2/3" evidence="9">
    <location>
        <begin position="106"/>
        <end position="144"/>
    </location>
</feature>
<dbReference type="SUPFAM" id="SSF50182">
    <property type="entry name" value="Sm-like ribonucleoproteins"/>
    <property type="match status" value="1"/>
</dbReference>
<evidence type="ECO:0000259" key="9">
    <source>
        <dbReference type="Pfam" id="PF21088"/>
    </source>
</evidence>
<keyword evidence="5 7" id="KW-1133">Transmembrane helix</keyword>
<comment type="subcellular location">
    <subcellularLocation>
        <location evidence="1">Cell membrane</location>
        <topology evidence="1">Multi-pass membrane protein</topology>
    </subcellularLocation>
</comment>
<dbReference type="EMBL" id="CP126970">
    <property type="protein sequence ID" value="WIM70431.1"/>
    <property type="molecule type" value="Genomic_DNA"/>
</dbReference>
<keyword evidence="6 7" id="KW-0472">Membrane</keyword>
<dbReference type="SUPFAM" id="SSF82861">
    <property type="entry name" value="Mechanosensitive channel protein MscS (YggB), transmembrane region"/>
    <property type="match status" value="1"/>
</dbReference>
<dbReference type="InterPro" id="IPR011014">
    <property type="entry name" value="MscS_channel_TM-2"/>
</dbReference>
<keyword evidence="11" id="KW-1185">Reference proteome</keyword>
<dbReference type="PANTHER" id="PTHR30460">
    <property type="entry name" value="MODERATE CONDUCTANCE MECHANOSENSITIVE CHANNEL YBIO"/>
    <property type="match status" value="1"/>
</dbReference>
<proteinExistence type="inferred from homology"/>
<dbReference type="InterPro" id="IPR006685">
    <property type="entry name" value="MscS_channel_2nd"/>
</dbReference>
<keyword evidence="3" id="KW-1003">Cell membrane</keyword>
<dbReference type="InterPro" id="IPR045276">
    <property type="entry name" value="YbiO_bact"/>
</dbReference>
<evidence type="ECO:0000313" key="10">
    <source>
        <dbReference type="EMBL" id="WIM70431.1"/>
    </source>
</evidence>